<accession>A0A836CCD0</accession>
<dbReference type="InterPro" id="IPR000719">
    <property type="entry name" value="Prot_kinase_dom"/>
</dbReference>
<dbReference type="PROSITE" id="PS50011">
    <property type="entry name" value="PROTEIN_KINASE_DOM"/>
    <property type="match status" value="1"/>
</dbReference>
<evidence type="ECO:0000313" key="3">
    <source>
        <dbReference type="Proteomes" id="UP000664859"/>
    </source>
</evidence>
<dbReference type="GO" id="GO:0005524">
    <property type="term" value="F:ATP binding"/>
    <property type="evidence" value="ECO:0007669"/>
    <property type="project" value="InterPro"/>
</dbReference>
<reference evidence="2" key="1">
    <citation type="submission" date="2021-02" db="EMBL/GenBank/DDBJ databases">
        <title>First Annotated Genome of the Yellow-green Alga Tribonema minus.</title>
        <authorList>
            <person name="Mahan K.M."/>
        </authorList>
    </citation>
    <scope>NUCLEOTIDE SEQUENCE</scope>
    <source>
        <strain evidence="2">UTEX B ZZ1240</strain>
    </source>
</reference>
<protein>
    <submittedName>
        <fullName evidence="2">Kinase-like domain-containing protein</fullName>
    </submittedName>
</protein>
<dbReference type="AlphaFoldDB" id="A0A836CCD0"/>
<gene>
    <name evidence="2" type="ORF">JKP88DRAFT_200017</name>
</gene>
<keyword evidence="3" id="KW-1185">Reference proteome</keyword>
<feature type="domain" description="Protein kinase" evidence="1">
    <location>
        <begin position="171"/>
        <end position="478"/>
    </location>
</feature>
<keyword evidence="2" id="KW-0808">Transferase</keyword>
<dbReference type="Gene3D" id="1.10.510.10">
    <property type="entry name" value="Transferase(Phosphotransferase) domain 1"/>
    <property type="match status" value="1"/>
</dbReference>
<proteinExistence type="predicted"/>
<keyword evidence="2" id="KW-0418">Kinase</keyword>
<evidence type="ECO:0000259" key="1">
    <source>
        <dbReference type="PROSITE" id="PS50011"/>
    </source>
</evidence>
<dbReference type="SMART" id="SM00220">
    <property type="entry name" value="S_TKc"/>
    <property type="match status" value="1"/>
</dbReference>
<dbReference type="PROSITE" id="PS00108">
    <property type="entry name" value="PROTEIN_KINASE_ST"/>
    <property type="match status" value="1"/>
</dbReference>
<dbReference type="OrthoDB" id="40902at2759"/>
<dbReference type="InterPro" id="IPR008271">
    <property type="entry name" value="Ser/Thr_kinase_AS"/>
</dbReference>
<organism evidence="2 3">
    <name type="scientific">Tribonema minus</name>
    <dbReference type="NCBI Taxonomy" id="303371"/>
    <lineage>
        <taxon>Eukaryota</taxon>
        <taxon>Sar</taxon>
        <taxon>Stramenopiles</taxon>
        <taxon>Ochrophyta</taxon>
        <taxon>PX clade</taxon>
        <taxon>Xanthophyceae</taxon>
        <taxon>Tribonematales</taxon>
        <taxon>Tribonemataceae</taxon>
        <taxon>Tribonema</taxon>
    </lineage>
</organism>
<dbReference type="Pfam" id="PF00069">
    <property type="entry name" value="Pkinase"/>
    <property type="match status" value="1"/>
</dbReference>
<sequence length="513" mass="53050">MTRAAQRAAAAVPLLPDAGPVARPLDWFCTYELGAATVLRRHGGDGGGGGSSSGQRWLLLRQNCLLEYESAAAAAAAGAPLGFLNVSCARVAFDVRAAAAAAAAVDEGDAGGGCAAACGIRVVAVAAAPGGGTEEVEVVIAPAARKRAAAWCDALRAAAALTPESLYEFAHARGAELGRGRYTSVHRARRRALPPPQGPAAAAVDAAAAEHDLALCALKLIDKRRFFRRVAEGKERPDALVREVLAQAVLTARCGGAAGGGGGDGGCAIVRLRGAFETESQLVLELELMSGVDLFDRLSSGGVLGDADAAALVRSVLRAADFCARAGFAHRDIKLSNLIYPRRARDGGAAASAGDVRLADFGMAGRVDAQGLLHGRCGTPGYVAPEIWRAGLREGYAARGVDAFSIGAVAYTVLCGYEPFYGGDEGALARANRDARYEFHAPEWSRVPDDAKDLVAALLERDPTKRLTPAAALAHPWLRRHAEAEAATRRGAGRRERETVCCGAGGQPGCAVM</sequence>
<dbReference type="EMBL" id="JAFCMP010000335">
    <property type="protein sequence ID" value="KAG5181180.1"/>
    <property type="molecule type" value="Genomic_DNA"/>
</dbReference>
<evidence type="ECO:0000313" key="2">
    <source>
        <dbReference type="EMBL" id="KAG5181180.1"/>
    </source>
</evidence>
<dbReference type="InterPro" id="IPR011009">
    <property type="entry name" value="Kinase-like_dom_sf"/>
</dbReference>
<name>A0A836CCD0_9STRA</name>
<dbReference type="SUPFAM" id="SSF56112">
    <property type="entry name" value="Protein kinase-like (PK-like)"/>
    <property type="match status" value="1"/>
</dbReference>
<dbReference type="PANTHER" id="PTHR24347">
    <property type="entry name" value="SERINE/THREONINE-PROTEIN KINASE"/>
    <property type="match status" value="1"/>
</dbReference>
<dbReference type="GO" id="GO:0004672">
    <property type="term" value="F:protein kinase activity"/>
    <property type="evidence" value="ECO:0007669"/>
    <property type="project" value="InterPro"/>
</dbReference>
<comment type="caution">
    <text evidence="2">The sequence shown here is derived from an EMBL/GenBank/DDBJ whole genome shotgun (WGS) entry which is preliminary data.</text>
</comment>
<dbReference type="Proteomes" id="UP000664859">
    <property type="component" value="Unassembled WGS sequence"/>
</dbReference>